<dbReference type="EMBL" id="CAJPEV010002648">
    <property type="protein sequence ID" value="CAG0897622.1"/>
    <property type="molecule type" value="Genomic_DNA"/>
</dbReference>
<feature type="transmembrane region" description="Helical" evidence="41">
    <location>
        <begin position="178"/>
        <end position="198"/>
    </location>
</feature>
<feature type="transmembrane region" description="Helical" evidence="41">
    <location>
        <begin position="516"/>
        <end position="535"/>
    </location>
</feature>
<evidence type="ECO:0000256" key="29">
    <source>
        <dbReference type="ARBA" id="ARBA00024363"/>
    </source>
</evidence>
<evidence type="ECO:0000256" key="25">
    <source>
        <dbReference type="ARBA" id="ARBA00023136"/>
    </source>
</evidence>
<gene>
    <name evidence="44" type="ORF">DSTB1V02_LOCUS9875</name>
</gene>
<evidence type="ECO:0000256" key="5">
    <source>
        <dbReference type="ARBA" id="ARBA00004414"/>
    </source>
</evidence>
<dbReference type="GO" id="GO:0000139">
    <property type="term" value="C:Golgi membrane"/>
    <property type="evidence" value="ECO:0007669"/>
    <property type="project" value="UniProtKB-SubCell"/>
</dbReference>
<dbReference type="InterPro" id="IPR003593">
    <property type="entry name" value="AAA+_ATPase"/>
</dbReference>
<dbReference type="GO" id="GO:0032585">
    <property type="term" value="C:multivesicular body membrane"/>
    <property type="evidence" value="ECO:0007669"/>
    <property type="project" value="UniProtKB-SubCell"/>
</dbReference>
<keyword evidence="17" id="KW-0967">Endosome</keyword>
<evidence type="ECO:0000256" key="23">
    <source>
        <dbReference type="ARBA" id="ARBA00023034"/>
    </source>
</evidence>
<comment type="catalytic activity">
    <reaction evidence="40">
        <text>coproporphyrin I(in) + ATP + H2O = coproporphyrin I(out) + ADP + phosphate + H(+)</text>
        <dbReference type="Rhea" id="RHEA:66768"/>
        <dbReference type="ChEBI" id="CHEBI:15377"/>
        <dbReference type="ChEBI" id="CHEBI:15378"/>
        <dbReference type="ChEBI" id="CHEBI:30616"/>
        <dbReference type="ChEBI" id="CHEBI:43474"/>
        <dbReference type="ChEBI" id="CHEBI:167478"/>
        <dbReference type="ChEBI" id="CHEBI:456216"/>
    </reaction>
    <physiologicalReaction direction="left-to-right" evidence="40">
        <dbReference type="Rhea" id="RHEA:66769"/>
    </physiologicalReaction>
</comment>
<dbReference type="InterPro" id="IPR036640">
    <property type="entry name" value="ABC1_TM_sf"/>
</dbReference>
<evidence type="ECO:0000256" key="35">
    <source>
        <dbReference type="ARBA" id="ARBA00047789"/>
    </source>
</evidence>
<keyword evidence="45" id="KW-1185">Reference proteome</keyword>
<keyword evidence="21" id="KW-1278">Translocase</keyword>
<dbReference type="EMBL" id="LR902165">
    <property type="protein sequence ID" value="CAD7250092.1"/>
    <property type="molecule type" value="Genomic_DNA"/>
</dbReference>
<feature type="domain" description="ABC transporter" evidence="42">
    <location>
        <begin position="574"/>
        <end position="808"/>
    </location>
</feature>
<feature type="transmembrane region" description="Helical" evidence="41">
    <location>
        <begin position="69"/>
        <end position="94"/>
    </location>
</feature>
<dbReference type="FunFam" id="3.40.50.300:FF:000186">
    <property type="entry name" value="ATP-binding cassette sub-family B member 7, mitochondrial"/>
    <property type="match status" value="1"/>
</dbReference>
<keyword evidence="25 41" id="KW-0472">Membrane</keyword>
<evidence type="ECO:0000313" key="44">
    <source>
        <dbReference type="EMBL" id="CAD7250092.1"/>
    </source>
</evidence>
<dbReference type="Pfam" id="PF00664">
    <property type="entry name" value="ABC_membrane"/>
    <property type="match status" value="2"/>
</dbReference>
<dbReference type="InterPro" id="IPR032410">
    <property type="entry name" value="ABCB6_N"/>
</dbReference>
<feature type="transmembrane region" description="Helical" evidence="41">
    <location>
        <begin position="394"/>
        <end position="415"/>
    </location>
</feature>
<reference evidence="44" key="1">
    <citation type="submission" date="2020-11" db="EMBL/GenBank/DDBJ databases">
        <authorList>
            <person name="Tran Van P."/>
        </authorList>
    </citation>
    <scope>NUCLEOTIDE SEQUENCE</scope>
</reference>
<evidence type="ECO:0000256" key="14">
    <source>
        <dbReference type="ARBA" id="ARBA00022525"/>
    </source>
</evidence>
<organism evidence="44">
    <name type="scientific">Darwinula stevensoni</name>
    <dbReference type="NCBI Taxonomy" id="69355"/>
    <lineage>
        <taxon>Eukaryota</taxon>
        <taxon>Metazoa</taxon>
        <taxon>Ecdysozoa</taxon>
        <taxon>Arthropoda</taxon>
        <taxon>Crustacea</taxon>
        <taxon>Oligostraca</taxon>
        <taxon>Ostracoda</taxon>
        <taxon>Podocopa</taxon>
        <taxon>Podocopida</taxon>
        <taxon>Darwinulocopina</taxon>
        <taxon>Darwinuloidea</taxon>
        <taxon>Darwinulidae</taxon>
        <taxon>Darwinula</taxon>
    </lineage>
</organism>
<evidence type="ECO:0000256" key="4">
    <source>
        <dbReference type="ARBA" id="ARBA00004374"/>
    </source>
</evidence>
<evidence type="ECO:0000256" key="40">
    <source>
        <dbReference type="ARBA" id="ARBA00049398"/>
    </source>
</evidence>
<keyword evidence="13" id="KW-1003">Cell membrane</keyword>
<evidence type="ECO:0000256" key="10">
    <source>
        <dbReference type="ARBA" id="ARBA00004656"/>
    </source>
</evidence>
<evidence type="ECO:0000259" key="42">
    <source>
        <dbReference type="PROSITE" id="PS50893"/>
    </source>
</evidence>
<comment type="catalytic activity">
    <reaction evidence="33">
        <text>heme b(in) + ATP + H2O = heme b(out) + ADP + phosphate + H(+)</text>
        <dbReference type="Rhea" id="RHEA:19261"/>
        <dbReference type="ChEBI" id="CHEBI:15377"/>
        <dbReference type="ChEBI" id="CHEBI:15378"/>
        <dbReference type="ChEBI" id="CHEBI:30616"/>
        <dbReference type="ChEBI" id="CHEBI:43474"/>
        <dbReference type="ChEBI" id="CHEBI:60344"/>
        <dbReference type="ChEBI" id="CHEBI:456216"/>
        <dbReference type="EC" id="7.6.2.5"/>
    </reaction>
    <physiologicalReaction direction="left-to-right" evidence="33">
        <dbReference type="Rhea" id="RHEA:19262"/>
    </physiologicalReaction>
</comment>
<dbReference type="GO" id="GO:0005886">
    <property type="term" value="C:plasma membrane"/>
    <property type="evidence" value="ECO:0007669"/>
    <property type="project" value="UniProtKB-SubCell"/>
</dbReference>
<dbReference type="GO" id="GO:0005741">
    <property type="term" value="C:mitochondrial outer membrane"/>
    <property type="evidence" value="ECO:0007669"/>
    <property type="project" value="UniProtKB-SubCell"/>
</dbReference>
<evidence type="ECO:0000256" key="9">
    <source>
        <dbReference type="ARBA" id="ARBA00004653"/>
    </source>
</evidence>
<feature type="transmembrane region" description="Helical" evidence="41">
    <location>
        <begin position="24"/>
        <end position="48"/>
    </location>
</feature>
<evidence type="ECO:0000256" key="1">
    <source>
        <dbReference type="ARBA" id="ARBA00004146"/>
    </source>
</evidence>
<feature type="transmembrane region" description="Helical" evidence="41">
    <location>
        <begin position="855"/>
        <end position="878"/>
    </location>
</feature>
<feature type="domain" description="ABC transmembrane type-1" evidence="43">
    <location>
        <begin position="1003"/>
        <end position="1274"/>
    </location>
</feature>
<keyword evidence="22 41" id="KW-1133">Transmembrane helix</keyword>
<comment type="subunit">
    <text evidence="11">Homodimer.</text>
</comment>
<evidence type="ECO:0000256" key="6">
    <source>
        <dbReference type="ARBA" id="ARBA00004477"/>
    </source>
</evidence>
<evidence type="ECO:0000256" key="33">
    <source>
        <dbReference type="ARBA" id="ARBA00047649"/>
    </source>
</evidence>
<dbReference type="FunFam" id="1.20.1560.10:FF:000022">
    <property type="entry name" value="ATP-binding cassette sub-family B member 6, mitochondrial"/>
    <property type="match status" value="1"/>
</dbReference>
<dbReference type="InterPro" id="IPR027417">
    <property type="entry name" value="P-loop_NTPase"/>
</dbReference>
<keyword evidence="14" id="KW-0964">Secreted</keyword>
<evidence type="ECO:0000256" key="31">
    <source>
        <dbReference type="ARBA" id="ARBA00024439"/>
    </source>
</evidence>
<protein>
    <recommendedName>
        <fullName evidence="31">ATP-binding cassette sub-family B member 6</fullName>
        <ecNumber evidence="30">7.6.2.5</ecNumber>
    </recommendedName>
    <alternativeName>
        <fullName evidence="32">ABC-type heme transporter ABCB6</fullName>
    </alternativeName>
</protein>
<evidence type="ECO:0000256" key="11">
    <source>
        <dbReference type="ARBA" id="ARBA00011738"/>
    </source>
</evidence>
<feature type="domain" description="ABC transmembrane type-1" evidence="43">
    <location>
        <begin position="248"/>
        <end position="540"/>
    </location>
</feature>
<dbReference type="PANTHER" id="PTHR24221:SF654">
    <property type="entry name" value="ATP-BINDING CASSETTE SUB-FAMILY B MEMBER 6"/>
    <property type="match status" value="1"/>
</dbReference>
<evidence type="ECO:0000256" key="16">
    <source>
        <dbReference type="ARBA" id="ARBA00022741"/>
    </source>
</evidence>
<evidence type="ECO:0000256" key="27">
    <source>
        <dbReference type="ARBA" id="ARBA00023228"/>
    </source>
</evidence>
<feature type="transmembrane region" description="Helical" evidence="41">
    <location>
        <begin position="1111"/>
        <end position="1133"/>
    </location>
</feature>
<dbReference type="GO" id="GO:0020037">
    <property type="term" value="F:heme binding"/>
    <property type="evidence" value="ECO:0007669"/>
    <property type="project" value="TreeGrafter"/>
</dbReference>
<evidence type="ECO:0000256" key="28">
    <source>
        <dbReference type="ARBA" id="ARBA00024320"/>
    </source>
</evidence>
<comment type="catalytic activity">
    <reaction evidence="38">
        <text>uroporphyrin III(in) + ATP + H2O = uroporphyrin III(out) + ADP + phosphate + H(+)</text>
        <dbReference type="Rhea" id="RHEA:66776"/>
        <dbReference type="ChEBI" id="CHEBI:15377"/>
        <dbReference type="ChEBI" id="CHEBI:15378"/>
        <dbReference type="ChEBI" id="CHEBI:30616"/>
        <dbReference type="ChEBI" id="CHEBI:43474"/>
        <dbReference type="ChEBI" id="CHEBI:167479"/>
        <dbReference type="ChEBI" id="CHEBI:456216"/>
    </reaction>
    <physiologicalReaction direction="left-to-right" evidence="38">
        <dbReference type="Rhea" id="RHEA:66777"/>
    </physiologicalReaction>
</comment>
<dbReference type="InterPro" id="IPR011527">
    <property type="entry name" value="ABC1_TM_dom"/>
</dbReference>
<comment type="subcellular location">
    <subcellularLocation>
        <location evidence="8">Cell membrane</location>
        <topology evidence="8">Multi-pass membrane protein</topology>
    </subcellularLocation>
    <subcellularLocation>
        <location evidence="1">Early endosome membrane</location>
    </subcellularLocation>
    <subcellularLocation>
        <location evidence="6">Endoplasmic reticulum membrane</location>
        <topology evidence="6">Multi-pass membrane protein</topology>
    </subcellularLocation>
    <subcellularLocation>
        <location evidence="3">Endosome membrane</location>
        <topology evidence="3">Multi-pass membrane protein</topology>
    </subcellularLocation>
    <subcellularLocation>
        <location evidence="2">Endosome</location>
        <location evidence="2">Multivesicular body membrane</location>
    </subcellularLocation>
    <subcellularLocation>
        <location evidence="9">Golgi apparatus membrane</location>
        <topology evidence="9">Multi-pass membrane protein</topology>
    </subcellularLocation>
    <subcellularLocation>
        <location evidence="5">Late endosome membrane</location>
    </subcellularLocation>
    <subcellularLocation>
        <location evidence="10">Lysosome membrane</location>
    </subcellularLocation>
    <subcellularLocation>
        <location evidence="28">Melanosome membrane</location>
    </subcellularLocation>
    <subcellularLocation>
        <location evidence="4">Mitochondrion outer membrane</location>
        <topology evidence="4">Multi-pass membrane protein</topology>
    </subcellularLocation>
    <subcellularLocation>
        <location evidence="7">Secreted</location>
        <location evidence="7">Extracellular exosome</location>
    </subcellularLocation>
</comment>
<dbReference type="SMART" id="SM00382">
    <property type="entry name" value="AAA"/>
    <property type="match status" value="2"/>
</dbReference>
<evidence type="ECO:0000256" key="8">
    <source>
        <dbReference type="ARBA" id="ARBA00004651"/>
    </source>
</evidence>
<dbReference type="SUPFAM" id="SSF52540">
    <property type="entry name" value="P-loop containing nucleoside triphosphate hydrolases"/>
    <property type="match status" value="2"/>
</dbReference>
<dbReference type="GO" id="GO:0005576">
    <property type="term" value="C:extracellular region"/>
    <property type="evidence" value="ECO:0007669"/>
    <property type="project" value="UniProtKB-SubCell"/>
</dbReference>
<evidence type="ECO:0000256" key="41">
    <source>
        <dbReference type="SAM" id="Phobius"/>
    </source>
</evidence>
<evidence type="ECO:0000256" key="2">
    <source>
        <dbReference type="ARBA" id="ARBA00004333"/>
    </source>
</evidence>
<evidence type="ECO:0000256" key="12">
    <source>
        <dbReference type="ARBA" id="ARBA00022448"/>
    </source>
</evidence>
<dbReference type="FunFam" id="3.40.50.300:FF:000221">
    <property type="entry name" value="Multidrug ABC transporter ATP-binding protein"/>
    <property type="match status" value="1"/>
</dbReference>
<keyword evidence="20" id="KW-0067">ATP-binding</keyword>
<dbReference type="SUPFAM" id="SSF90123">
    <property type="entry name" value="ABC transporter transmembrane region"/>
    <property type="match status" value="2"/>
</dbReference>
<dbReference type="GO" id="GO:0015439">
    <property type="term" value="F:ABC-type heme transporter activity"/>
    <property type="evidence" value="ECO:0007669"/>
    <property type="project" value="UniProtKB-EC"/>
</dbReference>
<dbReference type="InterPro" id="IPR003439">
    <property type="entry name" value="ABC_transporter-like_ATP-bd"/>
</dbReference>
<keyword evidence="15 41" id="KW-0812">Transmembrane</keyword>
<comment type="similarity">
    <text evidence="29">Belongs to the ABC transporter superfamily. ABCB family. Heavy Metal importer (TC 3.A.1.210) subfamily.</text>
</comment>
<feature type="transmembrane region" description="Helical" evidence="41">
    <location>
        <begin position="1231"/>
        <end position="1249"/>
    </location>
</feature>
<comment type="catalytic activity">
    <reaction evidence="39">
        <text>coproporphyrin III(in) + ATP + H2O = coproporphyrin III(out) + ADP + phosphate + H(+)</text>
        <dbReference type="Rhea" id="RHEA:66664"/>
        <dbReference type="ChEBI" id="CHEBI:15377"/>
        <dbReference type="ChEBI" id="CHEBI:15378"/>
        <dbReference type="ChEBI" id="CHEBI:30616"/>
        <dbReference type="ChEBI" id="CHEBI:43474"/>
        <dbReference type="ChEBI" id="CHEBI:131725"/>
        <dbReference type="ChEBI" id="CHEBI:456216"/>
    </reaction>
    <physiologicalReaction direction="left-to-right" evidence="39">
        <dbReference type="Rhea" id="RHEA:66665"/>
    </physiologicalReaction>
</comment>
<comment type="catalytic activity">
    <reaction evidence="34">
        <text>coproporphyrinogen III(in) + ATP + H2O = coproporphyrinogen III(out) + ADP + phosphate + H(+)</text>
        <dbReference type="Rhea" id="RHEA:66680"/>
        <dbReference type="ChEBI" id="CHEBI:15377"/>
        <dbReference type="ChEBI" id="CHEBI:15378"/>
        <dbReference type="ChEBI" id="CHEBI:30616"/>
        <dbReference type="ChEBI" id="CHEBI:43474"/>
        <dbReference type="ChEBI" id="CHEBI:57309"/>
        <dbReference type="ChEBI" id="CHEBI:456216"/>
    </reaction>
    <physiologicalReaction direction="left-to-right" evidence="34">
        <dbReference type="Rhea" id="RHEA:66681"/>
    </physiologicalReaction>
</comment>
<dbReference type="InterPro" id="IPR017871">
    <property type="entry name" value="ABC_transporter-like_CS"/>
</dbReference>
<evidence type="ECO:0000256" key="15">
    <source>
        <dbReference type="ARBA" id="ARBA00022692"/>
    </source>
</evidence>
<keyword evidence="23" id="KW-0333">Golgi apparatus</keyword>
<accession>A0A7R9FP68</accession>
<evidence type="ECO:0000256" key="22">
    <source>
        <dbReference type="ARBA" id="ARBA00022989"/>
    </source>
</evidence>
<comment type="catalytic activity">
    <reaction evidence="37">
        <text>pheophorbide a(in) + ATP + H2O = pheophorbide a(out) + ADP + phosphate + H(+)</text>
        <dbReference type="Rhea" id="RHEA:61360"/>
        <dbReference type="ChEBI" id="CHEBI:15377"/>
        <dbReference type="ChEBI" id="CHEBI:15378"/>
        <dbReference type="ChEBI" id="CHEBI:30616"/>
        <dbReference type="ChEBI" id="CHEBI:43474"/>
        <dbReference type="ChEBI" id="CHEBI:58687"/>
        <dbReference type="ChEBI" id="CHEBI:456216"/>
    </reaction>
    <physiologicalReaction direction="left-to-right" evidence="37">
        <dbReference type="Rhea" id="RHEA:61361"/>
    </physiologicalReaction>
</comment>
<dbReference type="Gene3D" id="3.40.50.300">
    <property type="entry name" value="P-loop containing nucleotide triphosphate hydrolases"/>
    <property type="match status" value="2"/>
</dbReference>
<evidence type="ECO:0000256" key="34">
    <source>
        <dbReference type="ARBA" id="ARBA00047753"/>
    </source>
</evidence>
<dbReference type="GO" id="GO:0016887">
    <property type="term" value="F:ATP hydrolysis activity"/>
    <property type="evidence" value="ECO:0007669"/>
    <property type="project" value="InterPro"/>
</dbReference>
<dbReference type="GO" id="GO:0031901">
    <property type="term" value="C:early endosome membrane"/>
    <property type="evidence" value="ECO:0007669"/>
    <property type="project" value="UniProtKB-SubCell"/>
</dbReference>
<evidence type="ECO:0000256" key="37">
    <source>
        <dbReference type="ARBA" id="ARBA00048455"/>
    </source>
</evidence>
<feature type="transmembrane region" description="Helical" evidence="41">
    <location>
        <begin position="486"/>
        <end position="504"/>
    </location>
</feature>
<name>A0A7R9FP68_9CRUS</name>
<evidence type="ECO:0000256" key="19">
    <source>
        <dbReference type="ARBA" id="ARBA00022824"/>
    </source>
</evidence>
<evidence type="ECO:0000256" key="18">
    <source>
        <dbReference type="ARBA" id="ARBA00022787"/>
    </source>
</evidence>
<dbReference type="GO" id="GO:0005789">
    <property type="term" value="C:endoplasmic reticulum membrane"/>
    <property type="evidence" value="ECO:0007669"/>
    <property type="project" value="UniProtKB-SubCell"/>
</dbReference>
<comment type="catalytic activity">
    <reaction evidence="36">
        <text>protoporphyrin IX(in) + ATP + H2O = protoporphyrin IX(out) + ADP + phosphate + H(+)</text>
        <dbReference type="Rhea" id="RHEA:61336"/>
        <dbReference type="ChEBI" id="CHEBI:15377"/>
        <dbReference type="ChEBI" id="CHEBI:15378"/>
        <dbReference type="ChEBI" id="CHEBI:30616"/>
        <dbReference type="ChEBI" id="CHEBI:43474"/>
        <dbReference type="ChEBI" id="CHEBI:57306"/>
        <dbReference type="ChEBI" id="CHEBI:456216"/>
    </reaction>
    <physiologicalReaction direction="left-to-right" evidence="36">
        <dbReference type="Rhea" id="RHEA:61337"/>
    </physiologicalReaction>
</comment>
<dbReference type="InterPro" id="IPR039421">
    <property type="entry name" value="Type_1_exporter"/>
</dbReference>
<dbReference type="GO" id="GO:0005765">
    <property type="term" value="C:lysosomal membrane"/>
    <property type="evidence" value="ECO:0007669"/>
    <property type="project" value="UniProtKB-SubCell"/>
</dbReference>
<dbReference type="Proteomes" id="UP000677054">
    <property type="component" value="Unassembled WGS sequence"/>
</dbReference>
<evidence type="ECO:0000256" key="13">
    <source>
        <dbReference type="ARBA" id="ARBA00022475"/>
    </source>
</evidence>
<feature type="transmembrane region" description="Helical" evidence="41">
    <location>
        <begin position="242"/>
        <end position="264"/>
    </location>
</feature>
<dbReference type="PROSITE" id="PS50893">
    <property type="entry name" value="ABC_TRANSPORTER_2"/>
    <property type="match status" value="2"/>
</dbReference>
<keyword evidence="24" id="KW-0496">Mitochondrion</keyword>
<dbReference type="PROSITE" id="PS00211">
    <property type="entry name" value="ABC_TRANSPORTER_1"/>
    <property type="match status" value="2"/>
</dbReference>
<dbReference type="CDD" id="cd18581">
    <property type="entry name" value="ABC_6TM_ABCB6"/>
    <property type="match status" value="2"/>
</dbReference>
<keyword evidence="19" id="KW-0256">Endoplasmic reticulum</keyword>
<dbReference type="EC" id="7.6.2.5" evidence="30"/>
<feature type="transmembrane region" description="Helical" evidence="41">
    <location>
        <begin position="100"/>
        <end position="123"/>
    </location>
</feature>
<evidence type="ECO:0000256" key="17">
    <source>
        <dbReference type="ARBA" id="ARBA00022753"/>
    </source>
</evidence>
<evidence type="ECO:0000256" key="38">
    <source>
        <dbReference type="ARBA" id="ARBA00048510"/>
    </source>
</evidence>
<evidence type="ECO:0000256" key="36">
    <source>
        <dbReference type="ARBA" id="ARBA00048309"/>
    </source>
</evidence>
<dbReference type="CDD" id="cd03253">
    <property type="entry name" value="ABCC_ATM1_transporter"/>
    <property type="match status" value="2"/>
</dbReference>
<evidence type="ECO:0000256" key="7">
    <source>
        <dbReference type="ARBA" id="ARBA00004550"/>
    </source>
</evidence>
<dbReference type="Gene3D" id="1.20.1560.10">
    <property type="entry name" value="ABC transporter type 1, transmembrane domain"/>
    <property type="match status" value="2"/>
</dbReference>
<dbReference type="Pfam" id="PF00005">
    <property type="entry name" value="ABC_tran"/>
    <property type="match status" value="2"/>
</dbReference>
<evidence type="ECO:0000256" key="21">
    <source>
        <dbReference type="ARBA" id="ARBA00022967"/>
    </source>
</evidence>
<feature type="transmembrane region" description="Helical" evidence="41">
    <location>
        <begin position="1139"/>
        <end position="1160"/>
    </location>
</feature>
<evidence type="ECO:0000256" key="39">
    <source>
        <dbReference type="ARBA" id="ARBA00048636"/>
    </source>
</evidence>
<evidence type="ECO:0000256" key="24">
    <source>
        <dbReference type="ARBA" id="ARBA00023128"/>
    </source>
</evidence>
<dbReference type="OrthoDB" id="6500128at2759"/>
<keyword evidence="12" id="KW-0813">Transport</keyword>
<keyword evidence="27" id="KW-0458">Lysosome</keyword>
<proteinExistence type="inferred from homology"/>
<sequence>MEPQGHINYCPLNVTLSDFWVNHGISHCLIDTVFGTISTAFILLFGSVQTYFYKRYGTYAHPSLRPRSRLYAVQVCFSVLMPLLIIARILVVTLGDGTPLYGYEILDICSASVTWPLSLYLLLIERRKMLPTIPTKGHGVVVLIFWSLAFIKENLSFININSLEWWFYLDTVTQKIEFALFVLRYIGSCGLFVLGLMAPGVSSYPVADDMEQIIRPVQGRQKSLLSRLRILFPYLWPKNDCLLQLIVLFCLILLALGRVCNLFIPIYNKLIINSLSYPVDGKLEFRWDYVLVYCGLKFLQGGTGGIGLLNNLRGFLWIKVEQYTSREAKVQLFEHIHNLSLRWHLGRKTGEVLRVVDRGTTSITSLLSYIIFNILPTVADIVVAIVYFTSSFNAWFGLIVLLTMGLYLAVTIGVTEWRTKFRRLMNDADNKAQARAVDSILNFETVKYYNGEEYEVDRYRTAIRTYQWEEWKSNASLNLLNLSQNFVINAGLLAGCLLCAHMVVSAQNLTVGDFALFSAYILQLYAPLNFFGTYYRMIQQSFIDMENMFDLLSEQQEVQDAPDAKELVLKHGSIHFENIFFQYQPEKSILRGITFSVGPGETVALVGPSGSGKSTIIRLLYRFYDVQEGKIQFDGQDVRKVTQRSLRQAIGVVPQDTVLFNDTIGYNIRYGKPSATDEEVEAAAKGADIHGRILTFPDQYETVVGERGLKLSGGEKQRVAIARMILKAPTFIFLDEATSALDTQSERNIQGALDHLCANRTTIIVAHRLSTIIHADQILVLEDGQIVERGRHEELLSQGGLYASMWKQQQQKHIAESSDPMTYNCWLYQVCFSVLMPLLIIARILVVTFGDGTPLYGYEILDLCSASVTWPLSLYFLLIEHRKMLPMIPTKGHGVVLLIFWSLAFIKENLSFISIHSQQWWFHFDSVTQKLEFALFVLRYIGSCGLFVLGLMAPGVSSYHDAGDTEEIITPDVGIRRSLLNRLQLLFPYLWPKKHWLLQLVVLFSLSLLVLGHVCNLFMPIYNKLIINSLSYPVDGKLEFRWDYVLVYCGLKFLQGGTGGIGLLNNLRSFLWIKVQLFSHIHNLSLRWHMGRKIGEILRIVDRGTTSITSLLFDILFNILPTVADIVIAIVYFTSSFNAWFGLIVFITMGLYLVVTIGVTEWRTKFRRLMNEADNRAEARAVDSILNFETVKYYNGEEFEVDRYRKTILNYQWEEWKSNASLNLLNLSQNFFISAGLLSGSLFCAHLVITGQDLTIGDFALFSAYRSKLHAPMTKPYFIYHRVIQKSFIDMENMVDLLSEKLEIQDAPDARDLVVKQGTIHIKNVSFRYQPEKSILHGITFSVGPGETVALNSHRNLEKTQVEEDNACFICKLEQVGPSGSGKSTIIRLLYRFYDVQEGEIQFDGQDVREVTQRSLRRAIGVVPQDTVLFNDTIRYNIRYGKPSASDEEVEAAAKGADIHERILTFPDQYETMVIVACALYSFEVGERGLKLSGGEKQRVAIARMILKAPAFIFLDEATSALDTQSERNIQSALDNLCANRTTIIVAHRLSTIIHADQILVLENGQIMERGRHEELLNRRGLYASMWNQQQQKHNADFSDPMM</sequence>
<dbReference type="GO" id="GO:0005524">
    <property type="term" value="F:ATP binding"/>
    <property type="evidence" value="ECO:0007669"/>
    <property type="project" value="UniProtKB-KW"/>
</dbReference>
<dbReference type="PROSITE" id="PS50929">
    <property type="entry name" value="ABC_TM1F"/>
    <property type="match status" value="2"/>
</dbReference>
<evidence type="ECO:0000259" key="43">
    <source>
        <dbReference type="PROSITE" id="PS50929"/>
    </source>
</evidence>
<keyword evidence="26" id="KW-1015">Disulfide bond</keyword>
<evidence type="ECO:0000256" key="32">
    <source>
        <dbReference type="ARBA" id="ARBA00031413"/>
    </source>
</evidence>
<keyword evidence="18" id="KW-1000">Mitochondrion outer membrane</keyword>
<keyword evidence="16" id="KW-0547">Nucleotide-binding</keyword>
<evidence type="ECO:0000256" key="26">
    <source>
        <dbReference type="ARBA" id="ARBA00023157"/>
    </source>
</evidence>
<dbReference type="PANTHER" id="PTHR24221">
    <property type="entry name" value="ATP-BINDING CASSETTE SUB-FAMILY B"/>
    <property type="match status" value="1"/>
</dbReference>
<comment type="catalytic activity">
    <reaction evidence="35">
        <text>uroporphyrin I(in) + ATP + H2O = uroporphyrin I(out) + ADP + phosphate + H(+)</text>
        <dbReference type="Rhea" id="RHEA:66772"/>
        <dbReference type="ChEBI" id="CHEBI:15377"/>
        <dbReference type="ChEBI" id="CHEBI:15378"/>
        <dbReference type="ChEBI" id="CHEBI:30616"/>
        <dbReference type="ChEBI" id="CHEBI:43474"/>
        <dbReference type="ChEBI" id="CHEBI:167480"/>
        <dbReference type="ChEBI" id="CHEBI:456216"/>
    </reaction>
    <physiologicalReaction direction="left-to-right" evidence="35">
        <dbReference type="Rhea" id="RHEA:66773"/>
    </physiologicalReaction>
</comment>
<feature type="transmembrane region" description="Helical" evidence="41">
    <location>
        <begin position="826"/>
        <end position="849"/>
    </location>
</feature>
<feature type="transmembrane region" description="Helical" evidence="41">
    <location>
        <begin position="366"/>
        <end position="388"/>
    </location>
</feature>
<feature type="domain" description="ABC transporter" evidence="42">
    <location>
        <begin position="1320"/>
        <end position="1589"/>
    </location>
</feature>
<evidence type="ECO:0000256" key="20">
    <source>
        <dbReference type="ARBA" id="ARBA00022840"/>
    </source>
</evidence>
<evidence type="ECO:0000256" key="30">
    <source>
        <dbReference type="ARBA" id="ARBA00024385"/>
    </source>
</evidence>
<feature type="transmembrane region" description="Helical" evidence="41">
    <location>
        <begin position="933"/>
        <end position="953"/>
    </location>
</feature>
<dbReference type="Pfam" id="PF16185">
    <property type="entry name" value="MTABC_N"/>
    <property type="match status" value="2"/>
</dbReference>
<feature type="transmembrane region" description="Helical" evidence="41">
    <location>
        <begin position="996"/>
        <end position="1019"/>
    </location>
</feature>
<evidence type="ECO:0000256" key="3">
    <source>
        <dbReference type="ARBA" id="ARBA00004337"/>
    </source>
</evidence>
<evidence type="ECO:0000313" key="45">
    <source>
        <dbReference type="Proteomes" id="UP000677054"/>
    </source>
</evidence>